<reference evidence="3 4" key="1">
    <citation type="submission" date="2020-08" db="EMBL/GenBank/DDBJ databases">
        <authorList>
            <person name="Newling K."/>
            <person name="Davey J."/>
            <person name="Forrester S."/>
        </authorList>
    </citation>
    <scope>NUCLEOTIDE SEQUENCE [LARGE SCALE GENOMIC DNA]</scope>
    <source>
        <strain evidence="4">Crithidia deanei Carvalho (ATCC PRA-265)</strain>
    </source>
</reference>
<feature type="transmembrane region" description="Helical" evidence="2">
    <location>
        <begin position="469"/>
        <end position="493"/>
    </location>
</feature>
<feature type="transmembrane region" description="Helical" evidence="2">
    <location>
        <begin position="373"/>
        <end position="394"/>
    </location>
</feature>
<keyword evidence="2" id="KW-0812">Transmembrane</keyword>
<dbReference type="EMBL" id="LR877149">
    <property type="protein sequence ID" value="CAD2215644.1"/>
    <property type="molecule type" value="Genomic_DNA"/>
</dbReference>
<evidence type="ECO:0000313" key="3">
    <source>
        <dbReference type="EMBL" id="CAD2215644.1"/>
    </source>
</evidence>
<feature type="transmembrane region" description="Helical" evidence="2">
    <location>
        <begin position="265"/>
        <end position="286"/>
    </location>
</feature>
<dbReference type="Proteomes" id="UP000515908">
    <property type="component" value="Chromosome 05"/>
</dbReference>
<feature type="compositionally biased region" description="Polar residues" evidence="1">
    <location>
        <begin position="634"/>
        <end position="654"/>
    </location>
</feature>
<evidence type="ECO:0000256" key="1">
    <source>
        <dbReference type="SAM" id="MobiDB-lite"/>
    </source>
</evidence>
<keyword evidence="2" id="KW-1133">Transmembrane helix</keyword>
<protein>
    <submittedName>
        <fullName evidence="3">Uncharacterized protein</fullName>
    </submittedName>
</protein>
<sequence>MVADTNERMGQYLDSLVDPMAATPKETRSSGTGSSNGLGVFRSIRNRSHHSSQVTVESLGAQRIVIDPADAAHVPYAPMLEVVDEGLYMDDEIATNVDDDAPQTFEVDLVSAIIGYRQNPNECFAHLVAAALSTRSEEYPVVAEELFHAKGSPFLTRMIVDSDVLDVGDPVVHEYIQEVVDGLIHVEDPDINPSLHEYLSSFFRLPFVRINYEQYALLKESGFEYLCLLKKYKHVPPRGYIIFLGLLEGNPAALVAAIVSMVVSLLVEVFCTVTFGLVLGHWMNLTNTGTDGFSGQSYGFYTLIVYGCGFAAYLICVTLTLQNRPDESSYEELYSVPSPYANVVPVIPLFDILSIMEMVDAYRRRLTISCHNILNISCAASVFYSCCFGWPQYIAQSYFNFTLLDVPQSERMNYSFKLLRAAALLQWCVAIIRLLGNYFFTASVNAVGFADFNIRLPAHRVVLSKTFNLLNFLSLFVMESNVYLLVASCIMTANFAECDHLPPIIAGLSGGTVVLLAIEYLLLIFSPLRSIHLGFFHLPVVGLQVAVLILSEADYSECGIYRHLVFREGFIFGYVSLAAYLSVFVFSLVVLLVTVIGRVSGVNYMNQNSYPCLRRRAERKRQEEKEQEMAATQGRHSASASTDMGSDSRTSVSS</sequence>
<proteinExistence type="predicted"/>
<dbReference type="VEuPathDB" id="TriTrypDB:ADEAN_000309900"/>
<keyword evidence="4" id="KW-1185">Reference proteome</keyword>
<dbReference type="AlphaFoldDB" id="A0A7G2C9B2"/>
<name>A0A7G2C9B2_9TRYP</name>
<keyword evidence="2" id="KW-0472">Membrane</keyword>
<gene>
    <name evidence="3" type="ORF">ADEAN_000309900</name>
</gene>
<dbReference type="OrthoDB" id="249280at2759"/>
<feature type="transmembrane region" description="Helical" evidence="2">
    <location>
        <begin position="505"/>
        <end position="525"/>
    </location>
</feature>
<feature type="transmembrane region" description="Helical" evidence="2">
    <location>
        <begin position="532"/>
        <end position="551"/>
    </location>
</feature>
<organism evidence="3 4">
    <name type="scientific">Angomonas deanei</name>
    <dbReference type="NCBI Taxonomy" id="59799"/>
    <lineage>
        <taxon>Eukaryota</taxon>
        <taxon>Discoba</taxon>
        <taxon>Euglenozoa</taxon>
        <taxon>Kinetoplastea</taxon>
        <taxon>Metakinetoplastina</taxon>
        <taxon>Trypanosomatida</taxon>
        <taxon>Trypanosomatidae</taxon>
        <taxon>Strigomonadinae</taxon>
        <taxon>Angomonas</taxon>
    </lineage>
</organism>
<accession>A0A7G2C9B2</accession>
<feature type="transmembrane region" description="Helical" evidence="2">
    <location>
        <begin position="298"/>
        <end position="320"/>
    </location>
</feature>
<evidence type="ECO:0000313" key="4">
    <source>
        <dbReference type="Proteomes" id="UP000515908"/>
    </source>
</evidence>
<feature type="region of interest" description="Disordered" evidence="1">
    <location>
        <begin position="615"/>
        <end position="654"/>
    </location>
</feature>
<evidence type="ECO:0000256" key="2">
    <source>
        <dbReference type="SAM" id="Phobius"/>
    </source>
</evidence>
<feature type="transmembrane region" description="Helical" evidence="2">
    <location>
        <begin position="571"/>
        <end position="596"/>
    </location>
</feature>